<feature type="transmembrane region" description="Helical" evidence="9">
    <location>
        <begin position="77"/>
        <end position="97"/>
    </location>
</feature>
<feature type="transmembrane region" description="Helical" evidence="9">
    <location>
        <begin position="414"/>
        <end position="433"/>
    </location>
</feature>
<keyword evidence="11" id="KW-1185">Reference proteome</keyword>
<dbReference type="Pfam" id="PF02447">
    <property type="entry name" value="GntP_permease"/>
    <property type="match status" value="2"/>
</dbReference>
<evidence type="ECO:0000256" key="2">
    <source>
        <dbReference type="ARBA" id="ARBA00022448"/>
    </source>
</evidence>
<feature type="transmembrane region" description="Helical" evidence="9">
    <location>
        <begin position="385"/>
        <end position="408"/>
    </location>
</feature>
<sequence length="500" mass="49745">MTLHPALVLAAEQAQPVASAGRLVTAALVGIVALVLLITQFSLHPFLALTIGSLLVAGVAGMSMGDAVEAFSDGFGSTAASVGTLIALGAMFGKLLADSGGADRLVDTIVSRSGPRTLPWSMAAVGALIGLPMFFEIGLVILMPVIFLVARRAQVSLIAVGIPALAGLSAMHGLVPPHPGPLAAIGILDADLGITLVLGVLVSIPVVVLAGPLFAKVAARWVDVSPPALFESRVAAGSSTASGGSAGATTGTDPASGSGSDAGSDAAVDRDAPDGGPTRRPGFAATLLTVLLPVVLMMGKAVGDIAAPEGNPVRAALDFVGTPLVALLLSVLVAMVTLGTGSGMNRAGIMGSLERSLPAIAGIVLIVAAGGGFKQTLVDTGIGAMIAGWATGAGISALLLGWLVAVAIRLATGSATVATVTAAGILVPLLPTLDPTQTSLLVLAIGAGSLFFSHVNDAGFWLVKEYFGLTVGQNIKTWSIMETVISVSGLVLVLVIDLVI</sequence>
<evidence type="ECO:0000256" key="6">
    <source>
        <dbReference type="ARBA" id="ARBA00023136"/>
    </source>
</evidence>
<feature type="transmembrane region" description="Helical" evidence="9">
    <location>
        <begin position="440"/>
        <end position="463"/>
    </location>
</feature>
<comment type="subcellular location">
    <subcellularLocation>
        <location evidence="1">Cell membrane</location>
        <topology evidence="1">Multi-pass membrane protein</topology>
    </subcellularLocation>
</comment>
<dbReference type="PIRSF" id="PIRSF002746">
    <property type="entry name" value="Gluconate_transporter"/>
    <property type="match status" value="1"/>
</dbReference>
<dbReference type="InterPro" id="IPR003474">
    <property type="entry name" value="Glcn_transporter"/>
</dbReference>
<dbReference type="Proteomes" id="UP001464923">
    <property type="component" value="Unassembled WGS sequence"/>
</dbReference>
<feature type="region of interest" description="Disordered" evidence="8">
    <location>
        <begin position="238"/>
        <end position="280"/>
    </location>
</feature>
<evidence type="ECO:0000256" key="9">
    <source>
        <dbReference type="SAM" id="Phobius"/>
    </source>
</evidence>
<evidence type="ECO:0000313" key="10">
    <source>
        <dbReference type="EMBL" id="MEQ3542205.1"/>
    </source>
</evidence>
<keyword evidence="3" id="KW-1003">Cell membrane</keyword>
<gene>
    <name evidence="10" type="ORF">WHI96_25665</name>
</gene>
<evidence type="ECO:0000256" key="3">
    <source>
        <dbReference type="ARBA" id="ARBA00022475"/>
    </source>
</evidence>
<feature type="transmembrane region" description="Helical" evidence="9">
    <location>
        <begin position="118"/>
        <end position="149"/>
    </location>
</feature>
<dbReference type="RefSeq" id="WP_345651666.1">
    <property type="nucleotide sequence ID" value="NZ_BAABLY010000079.1"/>
</dbReference>
<protein>
    <submittedName>
        <fullName evidence="10">SLC13 family permease</fullName>
    </submittedName>
</protein>
<evidence type="ECO:0000256" key="1">
    <source>
        <dbReference type="ARBA" id="ARBA00004651"/>
    </source>
</evidence>
<feature type="transmembrane region" description="Helical" evidence="9">
    <location>
        <begin position="155"/>
        <end position="175"/>
    </location>
</feature>
<feature type="transmembrane region" description="Helical" evidence="9">
    <location>
        <begin position="315"/>
        <end position="336"/>
    </location>
</feature>
<evidence type="ECO:0000256" key="4">
    <source>
        <dbReference type="ARBA" id="ARBA00022692"/>
    </source>
</evidence>
<dbReference type="EMBL" id="JBEDNP010000026">
    <property type="protein sequence ID" value="MEQ3542205.1"/>
    <property type="molecule type" value="Genomic_DNA"/>
</dbReference>
<feature type="transmembrane region" description="Helical" evidence="9">
    <location>
        <begin position="46"/>
        <end position="65"/>
    </location>
</feature>
<feature type="transmembrane region" description="Helical" evidence="9">
    <location>
        <begin position="20"/>
        <end position="39"/>
    </location>
</feature>
<evidence type="ECO:0000256" key="5">
    <source>
        <dbReference type="ARBA" id="ARBA00022989"/>
    </source>
</evidence>
<name>A0ABV1K1Y2_9PSEU</name>
<feature type="transmembrane region" description="Helical" evidence="9">
    <location>
        <begin position="196"/>
        <end position="215"/>
    </location>
</feature>
<keyword evidence="4 9" id="KW-0812">Transmembrane</keyword>
<dbReference type="PANTHER" id="PTHR30354">
    <property type="entry name" value="GNT FAMILY GLUCONATE TRANSPORTER"/>
    <property type="match status" value="1"/>
</dbReference>
<keyword evidence="5 9" id="KW-1133">Transmembrane helix</keyword>
<feature type="transmembrane region" description="Helical" evidence="9">
    <location>
        <begin position="356"/>
        <end position="373"/>
    </location>
</feature>
<evidence type="ECO:0000256" key="7">
    <source>
        <dbReference type="ARBA" id="ARBA00049663"/>
    </source>
</evidence>
<evidence type="ECO:0000256" key="8">
    <source>
        <dbReference type="SAM" id="MobiDB-lite"/>
    </source>
</evidence>
<comment type="caution">
    <text evidence="10">The sequence shown here is derived from an EMBL/GenBank/DDBJ whole genome shotgun (WGS) entry which is preliminary data.</text>
</comment>
<evidence type="ECO:0000313" key="11">
    <source>
        <dbReference type="Proteomes" id="UP001464923"/>
    </source>
</evidence>
<proteinExistence type="inferred from homology"/>
<comment type="similarity">
    <text evidence="7">Belongs to the GntP permease family.</text>
</comment>
<accession>A0ABV1K1Y2</accession>
<feature type="compositionally biased region" description="Low complexity" evidence="8">
    <location>
        <begin position="238"/>
        <end position="266"/>
    </location>
</feature>
<keyword evidence="6 9" id="KW-0472">Membrane</keyword>
<dbReference type="PANTHER" id="PTHR30354:SF22">
    <property type="entry name" value="HIGH-AFFINITY GLUCONATE TRANSPORTER"/>
    <property type="match status" value="1"/>
</dbReference>
<reference evidence="10 11" key="1">
    <citation type="submission" date="2024-03" db="EMBL/GenBank/DDBJ databases">
        <title>Draft genome sequence of Pseudonocardia tropica JCM 19149.</title>
        <authorList>
            <person name="Butdee W."/>
            <person name="Duangmal K."/>
        </authorList>
    </citation>
    <scope>NUCLEOTIDE SEQUENCE [LARGE SCALE GENOMIC DNA]</scope>
    <source>
        <strain evidence="10 11">JCM 19149</strain>
    </source>
</reference>
<organism evidence="10 11">
    <name type="scientific">Pseudonocardia tropica</name>
    <dbReference type="NCBI Taxonomy" id="681289"/>
    <lineage>
        <taxon>Bacteria</taxon>
        <taxon>Bacillati</taxon>
        <taxon>Actinomycetota</taxon>
        <taxon>Actinomycetes</taxon>
        <taxon>Pseudonocardiales</taxon>
        <taxon>Pseudonocardiaceae</taxon>
        <taxon>Pseudonocardia</taxon>
    </lineage>
</organism>
<keyword evidence="2" id="KW-0813">Transport</keyword>
<feature type="transmembrane region" description="Helical" evidence="9">
    <location>
        <begin position="475"/>
        <end position="499"/>
    </location>
</feature>